<dbReference type="Proteomes" id="UP000504640">
    <property type="component" value="Unplaced"/>
</dbReference>
<gene>
    <name evidence="2" type="primary">LOC116550612</name>
</gene>
<dbReference type="RefSeq" id="XP_032132543.1">
    <property type="nucleotide sequence ID" value="XM_032276652.1"/>
</dbReference>
<proteinExistence type="predicted"/>
<protein>
    <submittedName>
        <fullName evidence="2">60S ribosomal protein L10-like</fullName>
    </submittedName>
</protein>
<dbReference type="SUPFAM" id="SSF54686">
    <property type="entry name" value="Ribosomal protein L16p/L10e"/>
    <property type="match status" value="1"/>
</dbReference>
<dbReference type="AlphaFoldDB" id="A0A6J3HPV4"/>
<dbReference type="PANTHER" id="PTHR11726">
    <property type="entry name" value="60S RIBOSOMAL PROTEIN L10"/>
    <property type="match status" value="1"/>
</dbReference>
<accession>A0A6J3HPV4</accession>
<dbReference type="GO" id="GO:0006412">
    <property type="term" value="P:translation"/>
    <property type="evidence" value="ECO:0007669"/>
    <property type="project" value="InterPro"/>
</dbReference>
<dbReference type="InterPro" id="IPR036920">
    <property type="entry name" value="Ribosomal_uL16_sf"/>
</dbReference>
<dbReference type="GeneID" id="116550612"/>
<dbReference type="FunFam" id="3.30.60.300:FF:000001">
    <property type="entry name" value="60S ribosomal protein L10"/>
    <property type="match status" value="1"/>
</dbReference>
<evidence type="ECO:0000313" key="2">
    <source>
        <dbReference type="RefSeq" id="XP_032132543.1"/>
    </source>
</evidence>
<evidence type="ECO:0000313" key="1">
    <source>
        <dbReference type="Proteomes" id="UP000504640"/>
    </source>
</evidence>
<organism evidence="1 2">
    <name type="scientific">Sapajus apella</name>
    <name type="common">Brown-capped capuchin</name>
    <name type="synonym">Cebus apella</name>
    <dbReference type="NCBI Taxonomy" id="9515"/>
    <lineage>
        <taxon>Eukaryota</taxon>
        <taxon>Metazoa</taxon>
        <taxon>Chordata</taxon>
        <taxon>Craniata</taxon>
        <taxon>Vertebrata</taxon>
        <taxon>Euteleostomi</taxon>
        <taxon>Mammalia</taxon>
        <taxon>Eutheria</taxon>
        <taxon>Euarchontoglires</taxon>
        <taxon>Primates</taxon>
        <taxon>Haplorrhini</taxon>
        <taxon>Platyrrhini</taxon>
        <taxon>Cebidae</taxon>
        <taxon>Cebinae</taxon>
        <taxon>Sapajus</taxon>
    </lineage>
</organism>
<sequence length="150" mass="17296">MWLEDLLKGRGGFQERRRTELRRGASEGQLRQPLVAPVEPSSFMMHQLDDTGRLRTSMRVAFGRPQGTVAIMSICTKLQNKEHMIEALRRAKFKFPGHQKVHISKKWGFTEFNADDFEDMVAEKWLIPDGSGVTYIPRCGPLEKWRALHS</sequence>
<name>A0A6J3HPV4_SAPAP</name>
<dbReference type="Gene3D" id="3.90.1170.10">
    <property type="entry name" value="Ribosomal protein L10e/L16"/>
    <property type="match status" value="1"/>
</dbReference>
<dbReference type="GO" id="GO:0005840">
    <property type="term" value="C:ribosome"/>
    <property type="evidence" value="ECO:0007669"/>
    <property type="project" value="InterPro"/>
</dbReference>
<dbReference type="InterPro" id="IPR001197">
    <property type="entry name" value="Ribosomal_uL16_euk_arch"/>
</dbReference>
<dbReference type="GO" id="GO:0003735">
    <property type="term" value="F:structural constituent of ribosome"/>
    <property type="evidence" value="ECO:0007669"/>
    <property type="project" value="InterPro"/>
</dbReference>
<dbReference type="Gene3D" id="3.30.60.300">
    <property type="match status" value="1"/>
</dbReference>
<reference evidence="2" key="1">
    <citation type="submission" date="2025-08" db="UniProtKB">
        <authorList>
            <consortium name="RefSeq"/>
        </authorList>
    </citation>
    <scope>IDENTIFICATION</scope>
    <source>
        <tissue evidence="2">Blood</tissue>
    </source>
</reference>
<keyword evidence="1" id="KW-1185">Reference proteome</keyword>